<evidence type="ECO:0000256" key="1">
    <source>
        <dbReference type="SAM" id="MobiDB-lite"/>
    </source>
</evidence>
<dbReference type="Proteomes" id="UP000304148">
    <property type="component" value="Chromosome"/>
</dbReference>
<feature type="region of interest" description="Disordered" evidence="1">
    <location>
        <begin position="1"/>
        <end position="75"/>
    </location>
</feature>
<reference evidence="3" key="1">
    <citation type="submission" date="2018-08" db="EMBL/GenBank/DDBJ databases">
        <authorList>
            <person name="Chevrot R."/>
        </authorList>
    </citation>
    <scope>NUCLEOTIDE SEQUENCE [LARGE SCALE GENOMIC DNA]</scope>
</reference>
<feature type="compositionally biased region" description="Basic and acidic residues" evidence="1">
    <location>
        <begin position="19"/>
        <end position="40"/>
    </location>
</feature>
<accession>A0A383R9S5</accession>
<evidence type="ECO:0000313" key="3">
    <source>
        <dbReference type="Proteomes" id="UP000304148"/>
    </source>
</evidence>
<sequence>MDGTNHDGDRARNSPTLNTDKDEGDHPYTDPMDDACRDGSCKNSVHAPKGEPYQGAAHSPGAEPSQVSAYSHRDEPLQLAARYHKDDTSWGGIRDDEEYGTRDSVTLENRHRGV</sequence>
<gene>
    <name evidence="2" type="ORF">PBLR_12287</name>
</gene>
<evidence type="ECO:0000313" key="2">
    <source>
        <dbReference type="EMBL" id="SYX83865.1"/>
    </source>
</evidence>
<feature type="compositionally biased region" description="Basic and acidic residues" evidence="1">
    <location>
        <begin position="1"/>
        <end position="12"/>
    </location>
</feature>
<dbReference type="AlphaFoldDB" id="A0A383R9S5"/>
<proteinExistence type="predicted"/>
<organism evidence="2 3">
    <name type="scientific">Paenibacillus alvei</name>
    <name type="common">Bacillus alvei</name>
    <dbReference type="NCBI Taxonomy" id="44250"/>
    <lineage>
        <taxon>Bacteria</taxon>
        <taxon>Bacillati</taxon>
        <taxon>Bacillota</taxon>
        <taxon>Bacilli</taxon>
        <taxon>Bacillales</taxon>
        <taxon>Paenibacillaceae</taxon>
        <taxon>Paenibacillus</taxon>
    </lineage>
</organism>
<protein>
    <submittedName>
        <fullName evidence="2">Uncharacterized protein</fullName>
    </submittedName>
</protein>
<name>A0A383R9S5_PAEAL</name>
<dbReference type="EMBL" id="LS992241">
    <property type="protein sequence ID" value="SYX83865.1"/>
    <property type="molecule type" value="Genomic_DNA"/>
</dbReference>